<keyword evidence="2" id="KW-1185">Reference proteome</keyword>
<name>A0ABV8CPY1_9GAMM</name>
<sequence>MLSTSHNGQLNRYLEQALQPQLQAHGFQLQGRLFRRHTPLVIQVVEARLLRDDSRQDAQFTLEVGLCFPSLLAALARLDAFAHLARHVVKPTIQSCALRRRLGEFDTPARDSWWPLAEVPAAQNHALLTLLVDQALPWLESAGTLQALAQGQYLDDGLTARLMQALACLQLGQDNRALETCLNHADGRYPDNLGMARRWAAELYNQLAAALQPPPPCPV</sequence>
<evidence type="ECO:0000313" key="1">
    <source>
        <dbReference type="EMBL" id="MFC3914156.1"/>
    </source>
</evidence>
<accession>A0ABV8CPY1</accession>
<proteinExistence type="predicted"/>
<dbReference type="Proteomes" id="UP001595692">
    <property type="component" value="Unassembled WGS sequence"/>
</dbReference>
<reference evidence="2" key="1">
    <citation type="journal article" date="2019" name="Int. J. Syst. Evol. Microbiol.">
        <title>The Global Catalogue of Microorganisms (GCM) 10K type strain sequencing project: providing services to taxonomists for standard genome sequencing and annotation.</title>
        <authorList>
            <consortium name="The Broad Institute Genomics Platform"/>
            <consortium name="The Broad Institute Genome Sequencing Center for Infectious Disease"/>
            <person name="Wu L."/>
            <person name="Ma J."/>
        </authorList>
    </citation>
    <scope>NUCLEOTIDE SEQUENCE [LARGE SCALE GENOMIC DNA]</scope>
    <source>
        <strain evidence="2">CCUG 54939</strain>
    </source>
</reference>
<gene>
    <name evidence="1" type="ORF">ACFOSS_11830</name>
</gene>
<dbReference type="RefSeq" id="WP_377152741.1">
    <property type="nucleotide sequence ID" value="NZ_JBHSAF010000014.1"/>
</dbReference>
<evidence type="ECO:0000313" key="2">
    <source>
        <dbReference type="Proteomes" id="UP001595692"/>
    </source>
</evidence>
<dbReference type="Pfam" id="PF14137">
    <property type="entry name" value="DUF4304"/>
    <property type="match status" value="1"/>
</dbReference>
<dbReference type="InterPro" id="IPR025412">
    <property type="entry name" value="DUF4304"/>
</dbReference>
<dbReference type="EMBL" id="JBHSAF010000014">
    <property type="protein sequence ID" value="MFC3914156.1"/>
    <property type="molecule type" value="Genomic_DNA"/>
</dbReference>
<protein>
    <submittedName>
        <fullName evidence="1">DUF4304 domain-containing protein</fullName>
    </submittedName>
</protein>
<organism evidence="1 2">
    <name type="scientific">Pseudaeromonas sharmana</name>
    <dbReference type="NCBI Taxonomy" id="328412"/>
    <lineage>
        <taxon>Bacteria</taxon>
        <taxon>Pseudomonadati</taxon>
        <taxon>Pseudomonadota</taxon>
        <taxon>Gammaproteobacteria</taxon>
        <taxon>Aeromonadales</taxon>
        <taxon>Aeromonadaceae</taxon>
        <taxon>Pseudaeromonas</taxon>
    </lineage>
</organism>
<comment type="caution">
    <text evidence="1">The sequence shown here is derived from an EMBL/GenBank/DDBJ whole genome shotgun (WGS) entry which is preliminary data.</text>
</comment>